<dbReference type="AlphaFoldDB" id="A0A0A9BK90"/>
<feature type="chain" id="PRO_5002044219" description="Secreted protein" evidence="1">
    <location>
        <begin position="31"/>
        <end position="69"/>
    </location>
</feature>
<keyword evidence="1" id="KW-0732">Signal</keyword>
<dbReference type="EMBL" id="GBRH01235327">
    <property type="protein sequence ID" value="JAD62568.1"/>
    <property type="molecule type" value="Transcribed_RNA"/>
</dbReference>
<protein>
    <recommendedName>
        <fullName evidence="3">Secreted protein</fullName>
    </recommendedName>
</protein>
<reference evidence="2" key="2">
    <citation type="journal article" date="2015" name="Data Brief">
        <title>Shoot transcriptome of the giant reed, Arundo donax.</title>
        <authorList>
            <person name="Barrero R.A."/>
            <person name="Guerrero F.D."/>
            <person name="Moolhuijzen P."/>
            <person name="Goolsby J.A."/>
            <person name="Tidwell J."/>
            <person name="Bellgard S.E."/>
            <person name="Bellgard M.I."/>
        </authorList>
    </citation>
    <scope>NUCLEOTIDE SEQUENCE</scope>
    <source>
        <tissue evidence="2">Shoot tissue taken approximately 20 cm above the soil surface</tissue>
    </source>
</reference>
<evidence type="ECO:0000256" key="1">
    <source>
        <dbReference type="SAM" id="SignalP"/>
    </source>
</evidence>
<accession>A0A0A9BK90</accession>
<sequence>MLSLWTAPHTWRCITFRLAALALHLPGGEAQLNEASQQPRAPLSAPAVEAFSNSILECLSFLHNPSLRL</sequence>
<name>A0A0A9BK90_ARUDO</name>
<feature type="signal peptide" evidence="1">
    <location>
        <begin position="1"/>
        <end position="30"/>
    </location>
</feature>
<evidence type="ECO:0008006" key="3">
    <source>
        <dbReference type="Google" id="ProtNLM"/>
    </source>
</evidence>
<evidence type="ECO:0000313" key="2">
    <source>
        <dbReference type="EMBL" id="JAD62568.1"/>
    </source>
</evidence>
<organism evidence="2">
    <name type="scientific">Arundo donax</name>
    <name type="common">Giant reed</name>
    <name type="synonym">Donax arundinaceus</name>
    <dbReference type="NCBI Taxonomy" id="35708"/>
    <lineage>
        <taxon>Eukaryota</taxon>
        <taxon>Viridiplantae</taxon>
        <taxon>Streptophyta</taxon>
        <taxon>Embryophyta</taxon>
        <taxon>Tracheophyta</taxon>
        <taxon>Spermatophyta</taxon>
        <taxon>Magnoliopsida</taxon>
        <taxon>Liliopsida</taxon>
        <taxon>Poales</taxon>
        <taxon>Poaceae</taxon>
        <taxon>PACMAD clade</taxon>
        <taxon>Arundinoideae</taxon>
        <taxon>Arundineae</taxon>
        <taxon>Arundo</taxon>
    </lineage>
</organism>
<proteinExistence type="predicted"/>
<reference evidence="2" key="1">
    <citation type="submission" date="2014-09" db="EMBL/GenBank/DDBJ databases">
        <authorList>
            <person name="Magalhaes I.L.F."/>
            <person name="Oliveira U."/>
            <person name="Santos F.R."/>
            <person name="Vidigal T.H.D.A."/>
            <person name="Brescovit A.D."/>
            <person name="Santos A.J."/>
        </authorList>
    </citation>
    <scope>NUCLEOTIDE SEQUENCE</scope>
    <source>
        <tissue evidence="2">Shoot tissue taken approximately 20 cm above the soil surface</tissue>
    </source>
</reference>